<accession>A0AAV4NQB0</accession>
<sequence length="74" mass="8598">MRPKASKKNHQIGLQWAAVRSHKYHSRTRHDENKGKVKHESAVFHPRYASALRQLPSPILIKRSSNYPPVYTLP</sequence>
<reference evidence="2 3" key="1">
    <citation type="submission" date="2021-06" db="EMBL/GenBank/DDBJ databases">
        <title>Caerostris extrusa draft genome.</title>
        <authorList>
            <person name="Kono N."/>
            <person name="Arakawa K."/>
        </authorList>
    </citation>
    <scope>NUCLEOTIDE SEQUENCE [LARGE SCALE GENOMIC DNA]</scope>
</reference>
<feature type="compositionally biased region" description="Basic and acidic residues" evidence="1">
    <location>
        <begin position="29"/>
        <end position="40"/>
    </location>
</feature>
<gene>
    <name evidence="2" type="ORF">CEXT_377881</name>
</gene>
<evidence type="ECO:0000313" key="2">
    <source>
        <dbReference type="EMBL" id="GIX86106.1"/>
    </source>
</evidence>
<proteinExistence type="predicted"/>
<keyword evidence="3" id="KW-1185">Reference proteome</keyword>
<name>A0AAV4NQB0_CAEEX</name>
<comment type="caution">
    <text evidence="2">The sequence shown here is derived from an EMBL/GenBank/DDBJ whole genome shotgun (WGS) entry which is preliminary data.</text>
</comment>
<evidence type="ECO:0000313" key="3">
    <source>
        <dbReference type="Proteomes" id="UP001054945"/>
    </source>
</evidence>
<protein>
    <submittedName>
        <fullName evidence="2">Uncharacterized protein</fullName>
    </submittedName>
</protein>
<organism evidence="2 3">
    <name type="scientific">Caerostris extrusa</name>
    <name type="common">Bark spider</name>
    <name type="synonym">Caerostris bankana</name>
    <dbReference type="NCBI Taxonomy" id="172846"/>
    <lineage>
        <taxon>Eukaryota</taxon>
        <taxon>Metazoa</taxon>
        <taxon>Ecdysozoa</taxon>
        <taxon>Arthropoda</taxon>
        <taxon>Chelicerata</taxon>
        <taxon>Arachnida</taxon>
        <taxon>Araneae</taxon>
        <taxon>Araneomorphae</taxon>
        <taxon>Entelegynae</taxon>
        <taxon>Araneoidea</taxon>
        <taxon>Araneidae</taxon>
        <taxon>Caerostris</taxon>
    </lineage>
</organism>
<dbReference type="Proteomes" id="UP001054945">
    <property type="component" value="Unassembled WGS sequence"/>
</dbReference>
<dbReference type="AlphaFoldDB" id="A0AAV4NQB0"/>
<dbReference type="EMBL" id="BPLR01003564">
    <property type="protein sequence ID" value="GIX86106.1"/>
    <property type="molecule type" value="Genomic_DNA"/>
</dbReference>
<feature type="region of interest" description="Disordered" evidence="1">
    <location>
        <begin position="21"/>
        <end position="40"/>
    </location>
</feature>
<evidence type="ECO:0000256" key="1">
    <source>
        <dbReference type="SAM" id="MobiDB-lite"/>
    </source>
</evidence>